<evidence type="ECO:0000256" key="3">
    <source>
        <dbReference type="ARBA" id="ARBA00022670"/>
    </source>
</evidence>
<dbReference type="PANTHER" id="PTHR30237:SF2">
    <property type="entry name" value="MUREIN TETRAPEPTIDE CARBOXYPEPTIDASE"/>
    <property type="match status" value="1"/>
</dbReference>
<dbReference type="AlphaFoldDB" id="A0A6N3DT77"/>
<dbReference type="GO" id="GO:0006508">
    <property type="term" value="P:proteolysis"/>
    <property type="evidence" value="ECO:0007669"/>
    <property type="project" value="UniProtKB-KW"/>
</dbReference>
<feature type="active site" description="Charge relay system" evidence="6">
    <location>
        <position position="195"/>
    </location>
</feature>
<dbReference type="Pfam" id="PF02016">
    <property type="entry name" value="Peptidase_S66"/>
    <property type="match status" value="1"/>
</dbReference>
<evidence type="ECO:0000256" key="5">
    <source>
        <dbReference type="ARBA" id="ARBA00022825"/>
    </source>
</evidence>
<dbReference type="InterPro" id="IPR027461">
    <property type="entry name" value="Carboxypeptidase_A_C_sf"/>
</dbReference>
<keyword evidence="5" id="KW-0720">Serine protease</keyword>
<dbReference type="Pfam" id="PF17676">
    <property type="entry name" value="Peptidase_S66C"/>
    <property type="match status" value="1"/>
</dbReference>
<dbReference type="InterPro" id="IPR003507">
    <property type="entry name" value="S66_fam"/>
</dbReference>
<dbReference type="GO" id="GO:0008236">
    <property type="term" value="F:serine-type peptidase activity"/>
    <property type="evidence" value="ECO:0007669"/>
    <property type="project" value="UniProtKB-KW"/>
</dbReference>
<dbReference type="Gene3D" id="3.40.50.10740">
    <property type="entry name" value="Class I glutamine amidotransferase-like"/>
    <property type="match status" value="1"/>
</dbReference>
<dbReference type="RefSeq" id="WP_156561292.1">
    <property type="nucleotide sequence ID" value="NZ_CACRTV010000048.1"/>
</dbReference>
<keyword evidence="2" id="KW-0121">Carboxypeptidase</keyword>
<comment type="similarity">
    <text evidence="1">Belongs to the peptidase S66 family.</text>
</comment>
<evidence type="ECO:0000256" key="2">
    <source>
        <dbReference type="ARBA" id="ARBA00022645"/>
    </source>
</evidence>
<dbReference type="EMBL" id="CACRTV010000048">
    <property type="protein sequence ID" value="VYU32120.1"/>
    <property type="molecule type" value="Genomic_DNA"/>
</dbReference>
<keyword evidence="4" id="KW-0378">Hydrolase</keyword>
<evidence type="ECO:0000313" key="9">
    <source>
        <dbReference type="EMBL" id="VYU32120.1"/>
    </source>
</evidence>
<dbReference type="InterPro" id="IPR040449">
    <property type="entry name" value="Peptidase_S66_N"/>
</dbReference>
<evidence type="ECO:0000256" key="6">
    <source>
        <dbReference type="PIRSR" id="PIRSR028757-1"/>
    </source>
</evidence>
<evidence type="ECO:0000256" key="1">
    <source>
        <dbReference type="ARBA" id="ARBA00010233"/>
    </source>
</evidence>
<accession>A0A6N3DT77</accession>
<protein>
    <submittedName>
        <fullName evidence="9">Microcin C7 self-immunity protein MccF</fullName>
    </submittedName>
</protein>
<dbReference type="InterPro" id="IPR040921">
    <property type="entry name" value="Peptidase_S66C"/>
</dbReference>
<dbReference type="InterPro" id="IPR029062">
    <property type="entry name" value="Class_I_gatase-like"/>
</dbReference>
<evidence type="ECO:0000256" key="4">
    <source>
        <dbReference type="ARBA" id="ARBA00022801"/>
    </source>
</evidence>
<evidence type="ECO:0000259" key="7">
    <source>
        <dbReference type="Pfam" id="PF02016"/>
    </source>
</evidence>
<feature type="domain" description="LD-carboxypeptidase C-terminal" evidence="8">
    <location>
        <begin position="164"/>
        <end position="278"/>
    </location>
</feature>
<dbReference type="CDD" id="cd07062">
    <property type="entry name" value="Peptidase_S66_mccF_like"/>
    <property type="match status" value="1"/>
</dbReference>
<dbReference type="Gene3D" id="3.50.30.60">
    <property type="entry name" value="LD-carboxypeptidase A C-terminal domain-like"/>
    <property type="match status" value="1"/>
</dbReference>
<dbReference type="InterPro" id="IPR027478">
    <property type="entry name" value="LdcA_N"/>
</dbReference>
<feature type="active site" description="Charge relay system" evidence="6">
    <location>
        <position position="263"/>
    </location>
</feature>
<keyword evidence="3" id="KW-0645">Protease</keyword>
<proteinExistence type="inferred from homology"/>
<dbReference type="GO" id="GO:0004180">
    <property type="term" value="F:carboxypeptidase activity"/>
    <property type="evidence" value="ECO:0007669"/>
    <property type="project" value="UniProtKB-KW"/>
</dbReference>
<dbReference type="PANTHER" id="PTHR30237">
    <property type="entry name" value="MURAMOYLTETRAPEPTIDE CARBOXYPEPTIDASE"/>
    <property type="match status" value="1"/>
</dbReference>
<dbReference type="SUPFAM" id="SSF141986">
    <property type="entry name" value="LD-carboxypeptidase A C-terminal domain-like"/>
    <property type="match status" value="1"/>
</dbReference>
<gene>
    <name evidence="9" type="primary">mccF</name>
    <name evidence="9" type="ORF">CPLFYP93_01972</name>
</gene>
<dbReference type="PIRSF" id="PIRSF028757">
    <property type="entry name" value="LD-carboxypeptidase"/>
    <property type="match status" value="1"/>
</dbReference>
<sequence length="281" mass="31275">MKNVAIISCSNGLQESARPTIDKLLEILSSLGLNVILSSTIYVKDDGLSSGSGKERGEELMKLYKDSSIDAIFDVSGGDLANEVLEYIDFNVIKNNPKPFIGYSDLSVMLNSIYSQAGSPSYLYQVRHIVTNKENLYRFSNFIKDSNNDLFNINYKWVQGESMEGVVIGGNIRCTLKLAGTKYMPSFKDKILLLESLGGDVAKMRTFLTQLKLIGTFKEINGIILGTFTEMEKNNYNPTIEELVKEIVNDKNMPIVKTEEIGHGNDSKCIVIGKELKLVNN</sequence>
<reference evidence="9" key="1">
    <citation type="submission" date="2019-11" db="EMBL/GenBank/DDBJ databases">
        <authorList>
            <person name="Feng L."/>
        </authorList>
    </citation>
    <scope>NUCLEOTIDE SEQUENCE</scope>
    <source>
        <strain evidence="9">CParaputrificumLFYP93</strain>
    </source>
</reference>
<feature type="domain" description="LD-carboxypeptidase N-terminal" evidence="7">
    <location>
        <begin position="4"/>
        <end position="122"/>
    </location>
</feature>
<evidence type="ECO:0000259" key="8">
    <source>
        <dbReference type="Pfam" id="PF17676"/>
    </source>
</evidence>
<feature type="active site" description="Nucleophile" evidence="6">
    <location>
        <position position="104"/>
    </location>
</feature>
<dbReference type="SUPFAM" id="SSF52317">
    <property type="entry name" value="Class I glutamine amidotransferase-like"/>
    <property type="match status" value="1"/>
</dbReference>
<organism evidence="9">
    <name type="scientific">Clostridium paraputrificum</name>
    <dbReference type="NCBI Taxonomy" id="29363"/>
    <lineage>
        <taxon>Bacteria</taxon>
        <taxon>Bacillati</taxon>
        <taxon>Bacillota</taxon>
        <taxon>Clostridia</taxon>
        <taxon>Eubacteriales</taxon>
        <taxon>Clostridiaceae</taxon>
        <taxon>Clostridium</taxon>
    </lineage>
</organism>
<name>A0A6N3DT77_9CLOT</name>